<evidence type="ECO:0000313" key="4">
    <source>
        <dbReference type="Proteomes" id="UP000474957"/>
    </source>
</evidence>
<gene>
    <name evidence="3" type="ORF">GE300_04995</name>
</gene>
<feature type="transmembrane region" description="Helical" evidence="2">
    <location>
        <begin position="128"/>
        <end position="149"/>
    </location>
</feature>
<evidence type="ECO:0000256" key="2">
    <source>
        <dbReference type="SAM" id="Phobius"/>
    </source>
</evidence>
<proteinExistence type="predicted"/>
<keyword evidence="2" id="KW-0472">Membrane</keyword>
<dbReference type="InterPro" id="IPR007498">
    <property type="entry name" value="PqiA-like"/>
</dbReference>
<feature type="compositionally biased region" description="Low complexity" evidence="1">
    <location>
        <begin position="1"/>
        <end position="34"/>
    </location>
</feature>
<feature type="transmembrane region" description="Helical" evidence="2">
    <location>
        <begin position="93"/>
        <end position="116"/>
    </location>
</feature>
<keyword evidence="2" id="KW-1133">Transmembrane helix</keyword>
<feature type="region of interest" description="Disordered" evidence="1">
    <location>
        <begin position="1"/>
        <end position="37"/>
    </location>
</feature>
<keyword evidence="2" id="KW-0812">Transmembrane</keyword>
<dbReference type="Proteomes" id="UP000474957">
    <property type="component" value="Unassembled WGS sequence"/>
</dbReference>
<protein>
    <submittedName>
        <fullName evidence="3">Paraquat-inducible membrane protein A</fullName>
    </submittedName>
</protein>
<dbReference type="EMBL" id="WIND01000002">
    <property type="protein sequence ID" value="MSU88981.1"/>
    <property type="molecule type" value="Genomic_DNA"/>
</dbReference>
<feature type="transmembrane region" description="Helical" evidence="2">
    <location>
        <begin position="50"/>
        <end position="73"/>
    </location>
</feature>
<evidence type="ECO:0000256" key="1">
    <source>
        <dbReference type="SAM" id="MobiDB-lite"/>
    </source>
</evidence>
<dbReference type="Pfam" id="PF04403">
    <property type="entry name" value="PqiA"/>
    <property type="match status" value="1"/>
</dbReference>
<feature type="transmembrane region" description="Helical" evidence="2">
    <location>
        <begin position="161"/>
        <end position="180"/>
    </location>
</feature>
<evidence type="ECO:0000313" key="3">
    <source>
        <dbReference type="EMBL" id="MSU88981.1"/>
    </source>
</evidence>
<sequence length="188" mass="19331">MPAPRAPSAAPGAAGAGSQIAAPGGRRGLDAPGGRRPRGAGRQVLRWTNLALLVLFPVSWVAPLARAGLLPLFGLDEISVLTGIRALWGEDRALAALVALLAVAAPAAKTAWLALIHFGALGPRGLPVLGALSKLAMADVFLVAVYIVLARGVGVGRVETAWGLWLFTACVLVSMAVTHLTRAAAWTR</sequence>
<keyword evidence="4" id="KW-1185">Reference proteome</keyword>
<accession>A0A6L5YXB8</accession>
<reference evidence="3 4" key="1">
    <citation type="submission" date="2019-10" db="EMBL/GenBank/DDBJ databases">
        <title>Cognatihalovulum marinum gen. nov. sp. nov., a new member of the family Rhodobacteraceae isolated from deep seawater of the Northwest Indian Ocean.</title>
        <authorList>
            <person name="Ruan C."/>
            <person name="Wang J."/>
            <person name="Zheng X."/>
            <person name="Song L."/>
            <person name="Zhu Y."/>
            <person name="Huang Y."/>
            <person name="Lu Z."/>
            <person name="Du W."/>
            <person name="Huang L."/>
            <person name="Dai X."/>
        </authorList>
    </citation>
    <scope>NUCLEOTIDE SEQUENCE [LARGE SCALE GENOMIC DNA]</scope>
    <source>
        <strain evidence="3 4">2CG4</strain>
    </source>
</reference>
<name>A0A6L5YXB8_9RHOB</name>
<organism evidence="3 4">
    <name type="scientific">Halovulum marinum</name>
    <dbReference type="NCBI Taxonomy" id="2662447"/>
    <lineage>
        <taxon>Bacteria</taxon>
        <taxon>Pseudomonadati</taxon>
        <taxon>Pseudomonadota</taxon>
        <taxon>Alphaproteobacteria</taxon>
        <taxon>Rhodobacterales</taxon>
        <taxon>Paracoccaceae</taxon>
        <taxon>Halovulum</taxon>
    </lineage>
</organism>
<dbReference type="AlphaFoldDB" id="A0A6L5YXB8"/>
<comment type="caution">
    <text evidence="3">The sequence shown here is derived from an EMBL/GenBank/DDBJ whole genome shotgun (WGS) entry which is preliminary data.</text>
</comment>